<evidence type="ECO:0000313" key="2">
    <source>
        <dbReference type="EMBL" id="KFE61078.1"/>
    </source>
</evidence>
<evidence type="ECO:0000313" key="3">
    <source>
        <dbReference type="Proteomes" id="UP000028725"/>
    </source>
</evidence>
<dbReference type="OrthoDB" id="5494806at2"/>
<dbReference type="AlphaFoldDB" id="A0A085W065"/>
<feature type="compositionally biased region" description="Basic and acidic residues" evidence="1">
    <location>
        <begin position="207"/>
        <end position="223"/>
    </location>
</feature>
<dbReference type="RefSeq" id="WP_044198432.1">
    <property type="nucleotide sequence ID" value="NZ_JMCB01000025.1"/>
</dbReference>
<comment type="caution">
    <text evidence="2">The sequence shown here is derived from an EMBL/GenBank/DDBJ whole genome shotgun (WGS) entry which is preliminary data.</text>
</comment>
<feature type="region of interest" description="Disordered" evidence="1">
    <location>
        <begin position="200"/>
        <end position="233"/>
    </location>
</feature>
<evidence type="ECO:0000256" key="1">
    <source>
        <dbReference type="SAM" id="MobiDB-lite"/>
    </source>
</evidence>
<proteinExistence type="predicted"/>
<gene>
    <name evidence="2" type="ORF">DB31_4513</name>
</gene>
<sequence length="898" mass="101115">MGWIRDRMEDLEPPVQSLIELAQRVRKAQSWPRAERIKESSLATYLGKFDAGEALEWLEQRPGALQALAEILEMTQEEAGEQLSQLQPPRSSSGARVRLRDVPVRPMDLRRESLPPGIPVQVRDPATWPLWWQASSGAGRTLTGQWLEARGQALFLQAETWAEAVRQLPEQGAVYLVLGSAEGAPLQATWPSGLKLCVATDAPPPRPPEREVERIPREPRELSKASGSRRPAPSVWLSVSSPDARSVLRELLEWVDERITVAGFDREACLRWLETPDILARVDTLGTALGFIGLFATYGKKGEESGLAKARSAADLARLFLRLRLQQSESVEVPFDLLWQRLQHLGQRLLLESEDPGAEVRSMDAWLSLVRMRPDDADLEWLKELERQGLKVDRKSLDKLQAMLPADAFRVVRSLKELSLLRERQPQQLAFQPSWMLAGLIEQALLETLDQGPLAWGNVLLRQEHAPAVFGALLDRCRCGDFTLARAVLQAPDTRNPAWVAALEAIFRVLGLVVLEGNAVPEDLRQGVLRLQRALVVPDAGGLPRPRIAYELPSARESLLVDHRVWYAALLALSETLAPQAELSLDSWCTKPSADARRWLLYMASYRSPQEPRMPEAWLLPLLLLGGRLLDNLGPLAPSSAATPLLLQPERLLRSLQEPEVSLSQLNQAVSWHALGPLLPEYARRRGGDWALCVRKIWAAWLSSSTSDLPSFLYPEEAHAEIFWKYLPPQAVEVLASKRHRHLLGEKEACRFFQAEHWEAFSRVWIEKTEPWGTAPIHALWQRIPAEYVRQAIRAGRPDAHDQMTRKELWQRLPEVFCEEIDALFRQGQWDKALTQVWGAPPSAIPRLLASAKAALEHRGASPPASVIQWLHQMIAQRAPDWSKAWTLLEYLMPPAPV</sequence>
<name>A0A085W065_9BACT</name>
<accession>A0A085W065</accession>
<reference evidence="2 3" key="1">
    <citation type="submission" date="2014-04" db="EMBL/GenBank/DDBJ databases">
        <title>Genome assembly of Hyalangium minutum DSM 14724.</title>
        <authorList>
            <person name="Sharma G."/>
            <person name="Subramanian S."/>
        </authorList>
    </citation>
    <scope>NUCLEOTIDE SEQUENCE [LARGE SCALE GENOMIC DNA]</scope>
    <source>
        <strain evidence="2 3">DSM 14724</strain>
    </source>
</reference>
<dbReference type="EMBL" id="JMCB01000025">
    <property type="protein sequence ID" value="KFE61078.1"/>
    <property type="molecule type" value="Genomic_DNA"/>
</dbReference>
<protein>
    <submittedName>
        <fullName evidence="2">Uncharacterized protein</fullName>
    </submittedName>
</protein>
<dbReference type="Proteomes" id="UP000028725">
    <property type="component" value="Unassembled WGS sequence"/>
</dbReference>
<organism evidence="2 3">
    <name type="scientific">Hyalangium minutum</name>
    <dbReference type="NCBI Taxonomy" id="394096"/>
    <lineage>
        <taxon>Bacteria</taxon>
        <taxon>Pseudomonadati</taxon>
        <taxon>Myxococcota</taxon>
        <taxon>Myxococcia</taxon>
        <taxon>Myxococcales</taxon>
        <taxon>Cystobacterineae</taxon>
        <taxon>Archangiaceae</taxon>
        <taxon>Hyalangium</taxon>
    </lineage>
</organism>
<keyword evidence="3" id="KW-1185">Reference proteome</keyword>